<evidence type="ECO:0000313" key="12">
    <source>
        <dbReference type="EMBL" id="KAK2186200.1"/>
    </source>
</evidence>
<dbReference type="AlphaFoldDB" id="A0AAD9UED0"/>
<dbReference type="Proteomes" id="UP001209878">
    <property type="component" value="Unassembled WGS sequence"/>
</dbReference>
<evidence type="ECO:0000256" key="5">
    <source>
        <dbReference type="ARBA" id="ARBA00023136"/>
    </source>
</evidence>
<feature type="transmembrane region" description="Helical" evidence="10">
    <location>
        <begin position="175"/>
        <end position="195"/>
    </location>
</feature>
<gene>
    <name evidence="12" type="ORF">NP493_211g02001</name>
</gene>
<keyword evidence="13" id="KW-1185">Reference proteome</keyword>
<dbReference type="InterPro" id="IPR002455">
    <property type="entry name" value="GPCR3_GABA-B"/>
</dbReference>
<evidence type="ECO:0000256" key="3">
    <source>
        <dbReference type="ARBA" id="ARBA00022989"/>
    </source>
</evidence>
<comment type="caution">
    <text evidence="12">The sequence shown here is derived from an EMBL/GenBank/DDBJ whole genome shotgun (WGS) entry which is preliminary data.</text>
</comment>
<name>A0AAD9UED0_RIDPI</name>
<evidence type="ECO:0000313" key="13">
    <source>
        <dbReference type="Proteomes" id="UP001209878"/>
    </source>
</evidence>
<feature type="region of interest" description="Disordered" evidence="9">
    <location>
        <begin position="263"/>
        <end position="344"/>
    </location>
</feature>
<keyword evidence="2 10" id="KW-0812">Transmembrane</keyword>
<keyword evidence="3 10" id="KW-1133">Transmembrane helix</keyword>
<dbReference type="PANTHER" id="PTHR10519">
    <property type="entry name" value="GABA-B RECEPTOR"/>
    <property type="match status" value="1"/>
</dbReference>
<keyword evidence="7" id="KW-0325">Glycoprotein</keyword>
<dbReference type="InterPro" id="IPR017978">
    <property type="entry name" value="GPCR_3_C"/>
</dbReference>
<evidence type="ECO:0000256" key="7">
    <source>
        <dbReference type="ARBA" id="ARBA00023180"/>
    </source>
</evidence>
<dbReference type="EMBL" id="JAODUO010000210">
    <property type="protein sequence ID" value="KAK2186200.1"/>
    <property type="molecule type" value="Genomic_DNA"/>
</dbReference>
<feature type="transmembrane region" description="Helical" evidence="10">
    <location>
        <begin position="129"/>
        <end position="148"/>
    </location>
</feature>
<evidence type="ECO:0000256" key="4">
    <source>
        <dbReference type="ARBA" id="ARBA00023040"/>
    </source>
</evidence>
<accession>A0AAD9UED0</accession>
<comment type="subcellular location">
    <subcellularLocation>
        <location evidence="1">Membrane</location>
        <topology evidence="1">Multi-pass membrane protein</topology>
    </subcellularLocation>
</comment>
<evidence type="ECO:0000259" key="11">
    <source>
        <dbReference type="Pfam" id="PF00003"/>
    </source>
</evidence>
<dbReference type="PANTHER" id="PTHR10519:SF20">
    <property type="entry name" value="G-PROTEIN COUPLED RECEPTOR 156-RELATED"/>
    <property type="match status" value="1"/>
</dbReference>
<feature type="transmembrane region" description="Helical" evidence="10">
    <location>
        <begin position="235"/>
        <end position="255"/>
    </location>
</feature>
<feature type="transmembrane region" description="Helical" evidence="10">
    <location>
        <begin position="49"/>
        <end position="69"/>
    </location>
</feature>
<evidence type="ECO:0000256" key="1">
    <source>
        <dbReference type="ARBA" id="ARBA00004141"/>
    </source>
</evidence>
<feature type="compositionally biased region" description="Basic and acidic residues" evidence="9">
    <location>
        <begin position="263"/>
        <end position="274"/>
    </location>
</feature>
<dbReference type="GO" id="GO:0004965">
    <property type="term" value="F:G protein-coupled GABA receptor activity"/>
    <property type="evidence" value="ECO:0007669"/>
    <property type="project" value="InterPro"/>
</dbReference>
<keyword evidence="5 10" id="KW-0472">Membrane</keyword>
<feature type="domain" description="G-protein coupled receptors family 3 profile" evidence="11">
    <location>
        <begin position="13"/>
        <end position="249"/>
    </location>
</feature>
<evidence type="ECO:0000256" key="6">
    <source>
        <dbReference type="ARBA" id="ARBA00023170"/>
    </source>
</evidence>
<dbReference type="GO" id="GO:0007214">
    <property type="term" value="P:gamma-aminobutyric acid signaling pathway"/>
    <property type="evidence" value="ECO:0007669"/>
    <property type="project" value="TreeGrafter"/>
</dbReference>
<evidence type="ECO:0000256" key="10">
    <source>
        <dbReference type="SAM" id="Phobius"/>
    </source>
</evidence>
<dbReference type="GO" id="GO:0038039">
    <property type="term" value="C:G protein-coupled receptor heterodimeric complex"/>
    <property type="evidence" value="ECO:0007669"/>
    <property type="project" value="TreeGrafter"/>
</dbReference>
<dbReference type="Pfam" id="PF00003">
    <property type="entry name" value="7tm_3"/>
    <property type="match status" value="1"/>
</dbReference>
<evidence type="ECO:0000256" key="8">
    <source>
        <dbReference type="ARBA" id="ARBA00023224"/>
    </source>
</evidence>
<proteinExistence type="predicted"/>
<keyword evidence="8" id="KW-0807">Transducer</keyword>
<feature type="transmembrane region" description="Helical" evidence="10">
    <location>
        <begin position="202"/>
        <end position="223"/>
    </location>
</feature>
<evidence type="ECO:0000256" key="2">
    <source>
        <dbReference type="ARBA" id="ARBA00022692"/>
    </source>
</evidence>
<keyword evidence="4" id="KW-0297">G-protein coupled receptor</keyword>
<feature type="transmembrane region" description="Helical" evidence="10">
    <location>
        <begin position="15"/>
        <end position="37"/>
    </location>
</feature>
<protein>
    <recommendedName>
        <fullName evidence="11">G-protein coupled receptors family 3 profile domain-containing protein</fullName>
    </recommendedName>
</protein>
<sequence length="344" mass="38099">MWLTHFYDDIDQTLFYVFCAGTGLVSLLALIGFFIQICSKGKSRPGESIDLSVQIGAILLCVSVLLRGFRTTTDYDTLKALCQVFPALLLVGLTQFVGGLFVKAWSVYLYNTFNKDDKKPLAEEWKPNVWMWLLMVVIAAVIIVWAVLFDPRLVLQDSFKCTSDNAFEWRTASSVWHAFLLFLAVVAVPMNCYVYPNSQVTLLSMIIFNTLFCTVAGVVAHYMYENTSDTNSWNYGISGGLIVWAAFFATLLTVIGKLTGRRSDGADMEKKGRPGSEQYATIDERRKSGQTEDTEMTGDDSPPSDVDYNQSTQGESGEPEGPRGGVGDGEAVSPEPESGEVFNY</sequence>
<evidence type="ECO:0000256" key="9">
    <source>
        <dbReference type="SAM" id="MobiDB-lite"/>
    </source>
</evidence>
<reference evidence="12" key="1">
    <citation type="journal article" date="2023" name="Mol. Biol. Evol.">
        <title>Third-Generation Sequencing Reveals the Adaptive Role of the Epigenome in Three Deep-Sea Polychaetes.</title>
        <authorList>
            <person name="Perez M."/>
            <person name="Aroh O."/>
            <person name="Sun Y."/>
            <person name="Lan Y."/>
            <person name="Juniper S.K."/>
            <person name="Young C.R."/>
            <person name="Angers B."/>
            <person name="Qian P.Y."/>
        </authorList>
    </citation>
    <scope>NUCLEOTIDE SEQUENCE</scope>
    <source>
        <strain evidence="12">R07B-5</strain>
    </source>
</reference>
<organism evidence="12 13">
    <name type="scientific">Ridgeia piscesae</name>
    <name type="common">Tubeworm</name>
    <dbReference type="NCBI Taxonomy" id="27915"/>
    <lineage>
        <taxon>Eukaryota</taxon>
        <taxon>Metazoa</taxon>
        <taxon>Spiralia</taxon>
        <taxon>Lophotrochozoa</taxon>
        <taxon>Annelida</taxon>
        <taxon>Polychaeta</taxon>
        <taxon>Sedentaria</taxon>
        <taxon>Canalipalpata</taxon>
        <taxon>Sabellida</taxon>
        <taxon>Siboglinidae</taxon>
        <taxon>Ridgeia</taxon>
    </lineage>
</organism>
<feature type="transmembrane region" description="Helical" evidence="10">
    <location>
        <begin position="84"/>
        <end position="108"/>
    </location>
</feature>
<keyword evidence="6" id="KW-0675">Receptor</keyword>